<name>A0A0H3FWT2_ZYMMA</name>
<keyword evidence="1" id="KW-1133">Transmembrane helix</keyword>
<evidence type="ECO:0000259" key="2">
    <source>
        <dbReference type="PROSITE" id="PS50965"/>
    </source>
</evidence>
<evidence type="ECO:0000313" key="4">
    <source>
        <dbReference type="Proteomes" id="UP000001494"/>
    </source>
</evidence>
<dbReference type="EMBL" id="CP002850">
    <property type="protein sequence ID" value="AEH62254.1"/>
    <property type="molecule type" value="Genomic_DNA"/>
</dbReference>
<dbReference type="eggNOG" id="ENOG5032B6M">
    <property type="taxonomic scope" value="Bacteria"/>
</dbReference>
<proteinExistence type="predicted"/>
<keyword evidence="1" id="KW-0472">Membrane</keyword>
<dbReference type="KEGG" id="zmm:Zmob_0407"/>
<dbReference type="HOGENOM" id="CLU_079648_0_0_5"/>
<dbReference type="RefSeq" id="WP_014500496.1">
    <property type="nucleotide sequence ID" value="NC_017262.1"/>
</dbReference>
<feature type="domain" description="NERD" evidence="2">
    <location>
        <begin position="125"/>
        <end position="222"/>
    </location>
</feature>
<gene>
    <name evidence="3" type="ordered locus">Zmob_0407</name>
</gene>
<accession>A0A0H3FWT2</accession>
<evidence type="ECO:0000256" key="1">
    <source>
        <dbReference type="SAM" id="Phobius"/>
    </source>
</evidence>
<protein>
    <submittedName>
        <fullName evidence="3">NERD domain protein</fullName>
    </submittedName>
</protein>
<dbReference type="OrthoDB" id="572185at2"/>
<dbReference type="PROSITE" id="PS50965">
    <property type="entry name" value="NERD"/>
    <property type="match status" value="1"/>
</dbReference>
<dbReference type="InterPro" id="IPR011528">
    <property type="entry name" value="NERD"/>
</dbReference>
<dbReference type="AlphaFoldDB" id="A0A0H3FWT2"/>
<feature type="transmembrane region" description="Helical" evidence="1">
    <location>
        <begin position="6"/>
        <end position="25"/>
    </location>
</feature>
<feature type="transmembrane region" description="Helical" evidence="1">
    <location>
        <begin position="61"/>
        <end position="84"/>
    </location>
</feature>
<sequence>MFSSVSAVLFILLCALVPAATIIFCQFKNRQLKRRSPISEPLLPLPGETLQKNLNFENNKLIAVFSFSALIPSIILICLMGQWINPAFVQFHWIDLLWAMICGASITTSVYATKRIMARRKAFTAGLMGEMATAEYFTPLVREGWYLFHDLSFPRGNIDHVLVGPTGIFAIETKYRSKYADIKGGQGALAEYDGHSILFSGRRQEDLPLQQAKAVSGELSKYLRGKLGYTVPVRPVVSLPGWRIENYLPDEESEVIVINPKNFRRLKNFQAIINTPEAIKVTSALEEIAKKSPQKPFYKSIIKR</sequence>
<feature type="transmembrane region" description="Helical" evidence="1">
    <location>
        <begin position="96"/>
        <end position="113"/>
    </location>
</feature>
<dbReference type="Proteomes" id="UP000001494">
    <property type="component" value="Chromosome"/>
</dbReference>
<dbReference type="Pfam" id="PF08378">
    <property type="entry name" value="NERD"/>
    <property type="match status" value="1"/>
</dbReference>
<evidence type="ECO:0000313" key="3">
    <source>
        <dbReference type="EMBL" id="AEH62254.1"/>
    </source>
</evidence>
<keyword evidence="1" id="KW-0812">Transmembrane</keyword>
<organism evidence="3 4">
    <name type="scientific">Zymomonas mobilis subsp. mobilis (strain ATCC 10988 / DSM 424 / LMG 404 / NCIMB 8938 / NRRL B-806 / ZM1)</name>
    <dbReference type="NCBI Taxonomy" id="555217"/>
    <lineage>
        <taxon>Bacteria</taxon>
        <taxon>Pseudomonadati</taxon>
        <taxon>Pseudomonadota</taxon>
        <taxon>Alphaproteobacteria</taxon>
        <taxon>Sphingomonadales</taxon>
        <taxon>Zymomonadaceae</taxon>
        <taxon>Zymomonas</taxon>
    </lineage>
</organism>
<reference evidence="3 4" key="1">
    <citation type="journal article" date="2011" name="J. Bacteriol.">
        <title>Genome sequence of the ethanol-producing Zymomonas mobilis subsp. mobilis lectotype strain ATCC 10988.</title>
        <authorList>
            <person name="Pappas K.M."/>
            <person name="Kouvelis V.N."/>
            <person name="Saunders E."/>
            <person name="Brettin T.S."/>
            <person name="Bruce D."/>
            <person name="Detter C."/>
            <person name="Balakireva M."/>
            <person name="Han C.S."/>
            <person name="Savvakis G."/>
            <person name="Kyrpides N.C."/>
            <person name="Typas M.A."/>
        </authorList>
    </citation>
    <scope>NUCLEOTIDE SEQUENCE [LARGE SCALE GENOMIC DNA]</scope>
    <source>
        <strain evidence="4">ATCC 10988 / DSM 424 / CCUG 17860 / LMG 404 / NCIMB 8938 / NRRL B-806 / ZM1</strain>
    </source>
</reference>